<dbReference type="Proteomes" id="UP000747791">
    <property type="component" value="Unassembled WGS sequence"/>
</dbReference>
<comment type="function">
    <text evidence="2">Functions as a ribosomal silencing factor. Interacts with ribosomal protein uL14 (rplN), blocking formation of intersubunit bridge B8. Prevents association of the 30S and 50S ribosomal subunits and the formation of functional ribosomes, thus repressing translation.</text>
</comment>
<comment type="caution">
    <text evidence="6">The sequence shown here is derived from an EMBL/GenBank/DDBJ whole genome shotgun (WGS) entry which is preliminary data.</text>
</comment>
<dbReference type="InterPro" id="IPR043519">
    <property type="entry name" value="NT_sf"/>
</dbReference>
<dbReference type="GO" id="GO:0017148">
    <property type="term" value="P:negative regulation of translation"/>
    <property type="evidence" value="ECO:0007669"/>
    <property type="project" value="UniProtKB-UniRule"/>
</dbReference>
<protein>
    <recommendedName>
        <fullName evidence="2">Ribosomal silencing factor RsfS</fullName>
    </recommendedName>
</protein>
<dbReference type="GO" id="GO:0042256">
    <property type="term" value="P:cytosolic ribosome assembly"/>
    <property type="evidence" value="ECO:0007669"/>
    <property type="project" value="UniProtKB-UniRule"/>
</dbReference>
<dbReference type="Proteomes" id="UP000713222">
    <property type="component" value="Unassembled WGS sequence"/>
</dbReference>
<gene>
    <name evidence="2 6" type="primary">rsfS</name>
    <name evidence="3" type="ORF">EBV32_02645</name>
    <name evidence="6" type="ORF">EBV78_01165</name>
    <name evidence="4" type="ORF">EBX29_00430</name>
    <name evidence="5" type="ORF">EBX74_00225</name>
</gene>
<dbReference type="PANTHER" id="PTHR21043">
    <property type="entry name" value="IOJAP SUPERFAMILY ORTHOLOG"/>
    <property type="match status" value="1"/>
</dbReference>
<dbReference type="GO" id="GO:0005737">
    <property type="term" value="C:cytoplasm"/>
    <property type="evidence" value="ECO:0007669"/>
    <property type="project" value="UniProtKB-SubCell"/>
</dbReference>
<evidence type="ECO:0000313" key="7">
    <source>
        <dbReference type="Proteomes" id="UP000572953"/>
    </source>
</evidence>
<dbReference type="Proteomes" id="UP000572953">
    <property type="component" value="Unassembled WGS sequence"/>
</dbReference>
<dbReference type="SUPFAM" id="SSF81301">
    <property type="entry name" value="Nucleotidyltransferase"/>
    <property type="match status" value="1"/>
</dbReference>
<name>A0A845SDQ4_9PROT</name>
<dbReference type="InterPro" id="IPR004394">
    <property type="entry name" value="Iojap/RsfS/C7orf30"/>
</dbReference>
<dbReference type="EMBL" id="RGMI01000006">
    <property type="protein sequence ID" value="NCU50240.1"/>
    <property type="molecule type" value="Genomic_DNA"/>
</dbReference>
<evidence type="ECO:0000313" key="3">
    <source>
        <dbReference type="EMBL" id="NBN87974.1"/>
    </source>
</evidence>
<dbReference type="AlphaFoldDB" id="A0A845SDQ4"/>
<organism evidence="6 7">
    <name type="scientific">Candidatus Fonsibacter lacus</name>
    <dbReference type="NCBI Taxonomy" id="2576439"/>
    <lineage>
        <taxon>Bacteria</taxon>
        <taxon>Pseudomonadati</taxon>
        <taxon>Pseudomonadota</taxon>
        <taxon>Alphaproteobacteria</taxon>
        <taxon>Candidatus Pelagibacterales</taxon>
        <taxon>Candidatus Pelagibacterales incertae sedis</taxon>
        <taxon>Candidatus Fonsibacter</taxon>
    </lineage>
</organism>
<keyword evidence="2" id="KW-0963">Cytoplasm</keyword>
<dbReference type="Proteomes" id="UP000699985">
    <property type="component" value="Unassembled WGS sequence"/>
</dbReference>
<evidence type="ECO:0000313" key="4">
    <source>
        <dbReference type="EMBL" id="NCU50240.1"/>
    </source>
</evidence>
<dbReference type="GO" id="GO:0043023">
    <property type="term" value="F:ribosomal large subunit binding"/>
    <property type="evidence" value="ECO:0007669"/>
    <property type="project" value="TreeGrafter"/>
</dbReference>
<dbReference type="HAMAP" id="MF_01477">
    <property type="entry name" value="Iojap_RsfS"/>
    <property type="match status" value="1"/>
</dbReference>
<evidence type="ECO:0000313" key="6">
    <source>
        <dbReference type="EMBL" id="NCU62695.1"/>
    </source>
</evidence>
<dbReference type="EMBL" id="RGOB01000002">
    <property type="protein sequence ID" value="NCU52730.1"/>
    <property type="molecule type" value="Genomic_DNA"/>
</dbReference>
<dbReference type="PANTHER" id="PTHR21043:SF0">
    <property type="entry name" value="MITOCHONDRIAL ASSEMBLY OF RIBOSOMAL LARGE SUBUNIT PROTEIN 1"/>
    <property type="match status" value="1"/>
</dbReference>
<dbReference type="Gene3D" id="3.30.460.10">
    <property type="entry name" value="Beta Polymerase, domain 2"/>
    <property type="match status" value="1"/>
</dbReference>
<reference evidence="6 7" key="1">
    <citation type="submission" date="2018-10" db="EMBL/GenBank/DDBJ databases">
        <title>Iterative Subtractive Binning of Freshwater Chronoseries Metagenomes Recovers Nearly Complete Genomes from over Four Hundred Novel Species.</title>
        <authorList>
            <person name="Rodriguez-R L.M."/>
            <person name="Tsementzi D."/>
            <person name="Luo C."/>
            <person name="Konstantinidis K.T."/>
        </authorList>
    </citation>
    <scope>NUCLEOTIDE SEQUENCE [LARGE SCALE GENOMIC DNA]</scope>
    <source>
        <strain evidence="6">WB7_2B_003</strain>
        <strain evidence="3">WB7_6_001</strain>
        <strain evidence="4">WB8_1A_003</strain>
        <strain evidence="5">WB8_2A_004</strain>
    </source>
</reference>
<evidence type="ECO:0000313" key="5">
    <source>
        <dbReference type="EMBL" id="NCU52730.1"/>
    </source>
</evidence>
<proteinExistence type="inferred from homology"/>
<dbReference type="GO" id="GO:0090071">
    <property type="term" value="P:negative regulation of ribosome biogenesis"/>
    <property type="evidence" value="ECO:0007669"/>
    <property type="project" value="UniProtKB-UniRule"/>
</dbReference>
<sequence>MQIKKKEVLLKEIIKILDDNKAKDIVTINLANKSSIADYMIVASGTSSRHIQSVSENTIEELKKMGIKGCKVEGKDSDNWKLIDAIDIIIHIFHHEQRKNYELEKMWEDIIPNQKIFV</sequence>
<dbReference type="EMBL" id="RGGN01000023">
    <property type="protein sequence ID" value="NCU62695.1"/>
    <property type="molecule type" value="Genomic_DNA"/>
</dbReference>
<comment type="similarity">
    <text evidence="1 2">Belongs to the Iojap/RsfS family.</text>
</comment>
<accession>A0A845SDQ4</accession>
<evidence type="ECO:0000256" key="1">
    <source>
        <dbReference type="ARBA" id="ARBA00010574"/>
    </source>
</evidence>
<keyword evidence="2" id="KW-0678">Repressor</keyword>
<comment type="subunit">
    <text evidence="2">Interacts with ribosomal protein uL14 (rplN).</text>
</comment>
<dbReference type="Pfam" id="PF02410">
    <property type="entry name" value="RsfS"/>
    <property type="match status" value="1"/>
</dbReference>
<dbReference type="NCBIfam" id="TIGR00090">
    <property type="entry name" value="rsfS_iojap_ybeB"/>
    <property type="match status" value="1"/>
</dbReference>
<keyword evidence="2" id="KW-0810">Translation regulation</keyword>
<evidence type="ECO:0000256" key="2">
    <source>
        <dbReference type="HAMAP-Rule" id="MF_01477"/>
    </source>
</evidence>
<comment type="subcellular location">
    <subcellularLocation>
        <location evidence="2">Cytoplasm</location>
    </subcellularLocation>
</comment>
<dbReference type="EMBL" id="RGET01000030">
    <property type="protein sequence ID" value="NBN87974.1"/>
    <property type="molecule type" value="Genomic_DNA"/>
</dbReference>